<name>A0A7W4WEN4_9GAMM</name>
<reference evidence="2 3" key="1">
    <citation type="submission" date="2020-08" db="EMBL/GenBank/DDBJ databases">
        <title>Genomic Encyclopedia of Type Strains, Phase III (KMG-III): the genomes of soil and plant-associated and newly described type strains.</title>
        <authorList>
            <person name="Whitman W."/>
        </authorList>
    </citation>
    <scope>NUCLEOTIDE SEQUENCE [LARGE SCALE GENOMIC DNA]</scope>
    <source>
        <strain evidence="2 3">CECT 8799</strain>
    </source>
</reference>
<dbReference type="AlphaFoldDB" id="A0A7W4WEN4"/>
<keyword evidence="3" id="KW-1185">Reference proteome</keyword>
<feature type="chain" id="PRO_5031026537" evidence="1">
    <location>
        <begin position="23"/>
        <end position="38"/>
    </location>
</feature>
<evidence type="ECO:0000313" key="3">
    <source>
        <dbReference type="Proteomes" id="UP000535937"/>
    </source>
</evidence>
<dbReference type="Proteomes" id="UP000535937">
    <property type="component" value="Unassembled WGS sequence"/>
</dbReference>
<accession>A0A7W4WEN4</accession>
<keyword evidence="1" id="KW-0732">Signal</keyword>
<evidence type="ECO:0000256" key="1">
    <source>
        <dbReference type="SAM" id="SignalP"/>
    </source>
</evidence>
<sequence>MSFFIHTCLFLLLSALLTNAHASPPRPVIFDTDMAIDD</sequence>
<proteinExistence type="predicted"/>
<gene>
    <name evidence="2" type="ORF">FHS09_003719</name>
</gene>
<dbReference type="EMBL" id="JACHWZ010000021">
    <property type="protein sequence ID" value="MBB3062869.1"/>
    <property type="molecule type" value="Genomic_DNA"/>
</dbReference>
<organism evidence="2 3">
    <name type="scientific">Microbulbifer rhizosphaerae</name>
    <dbReference type="NCBI Taxonomy" id="1562603"/>
    <lineage>
        <taxon>Bacteria</taxon>
        <taxon>Pseudomonadati</taxon>
        <taxon>Pseudomonadota</taxon>
        <taxon>Gammaproteobacteria</taxon>
        <taxon>Cellvibrionales</taxon>
        <taxon>Microbulbiferaceae</taxon>
        <taxon>Microbulbifer</taxon>
    </lineage>
</organism>
<evidence type="ECO:0000313" key="2">
    <source>
        <dbReference type="EMBL" id="MBB3062869.1"/>
    </source>
</evidence>
<protein>
    <submittedName>
        <fullName evidence="2">Uncharacterized protein</fullName>
    </submittedName>
</protein>
<comment type="caution">
    <text evidence="2">The sequence shown here is derived from an EMBL/GenBank/DDBJ whole genome shotgun (WGS) entry which is preliminary data.</text>
</comment>
<feature type="signal peptide" evidence="1">
    <location>
        <begin position="1"/>
        <end position="22"/>
    </location>
</feature>